<sequence>FEDFTFHINSCDLTNDNFFGSPSTWWNNRIDVKCILKYIYKEEMAILKDDLFEELPTVENKTVFLKSYVELKLYLHYEEEFWRQKA</sequence>
<keyword evidence="2" id="KW-1185">Reference proteome</keyword>
<evidence type="ECO:0000313" key="2">
    <source>
        <dbReference type="Proteomes" id="UP000824120"/>
    </source>
</evidence>
<reference evidence="1 2" key="1">
    <citation type="submission" date="2020-09" db="EMBL/GenBank/DDBJ databases">
        <title>De no assembly of potato wild relative species, Solanum commersonii.</title>
        <authorList>
            <person name="Cho K."/>
        </authorList>
    </citation>
    <scope>NUCLEOTIDE SEQUENCE [LARGE SCALE GENOMIC DNA]</scope>
    <source>
        <strain evidence="1">LZ3.2</strain>
        <tissue evidence="1">Leaf</tissue>
    </source>
</reference>
<evidence type="ECO:0000313" key="1">
    <source>
        <dbReference type="EMBL" id="KAG5571066.1"/>
    </source>
</evidence>
<dbReference type="AlphaFoldDB" id="A0A9J5W6B7"/>
<gene>
    <name evidence="1" type="ORF">H5410_060832</name>
</gene>
<comment type="caution">
    <text evidence="1">The sequence shown here is derived from an EMBL/GenBank/DDBJ whole genome shotgun (WGS) entry which is preliminary data.</text>
</comment>
<organism evidence="1 2">
    <name type="scientific">Solanum commersonii</name>
    <name type="common">Commerson's wild potato</name>
    <name type="synonym">Commerson's nightshade</name>
    <dbReference type="NCBI Taxonomy" id="4109"/>
    <lineage>
        <taxon>Eukaryota</taxon>
        <taxon>Viridiplantae</taxon>
        <taxon>Streptophyta</taxon>
        <taxon>Embryophyta</taxon>
        <taxon>Tracheophyta</taxon>
        <taxon>Spermatophyta</taxon>
        <taxon>Magnoliopsida</taxon>
        <taxon>eudicotyledons</taxon>
        <taxon>Gunneridae</taxon>
        <taxon>Pentapetalae</taxon>
        <taxon>asterids</taxon>
        <taxon>lamiids</taxon>
        <taxon>Solanales</taxon>
        <taxon>Solanaceae</taxon>
        <taxon>Solanoideae</taxon>
        <taxon>Solaneae</taxon>
        <taxon>Solanum</taxon>
    </lineage>
</organism>
<proteinExistence type="predicted"/>
<feature type="non-terminal residue" evidence="1">
    <location>
        <position position="1"/>
    </location>
</feature>
<dbReference type="Proteomes" id="UP000824120">
    <property type="component" value="Chromosome 12"/>
</dbReference>
<accession>A0A9J5W6B7</accession>
<dbReference type="EMBL" id="JACXVP010000012">
    <property type="protein sequence ID" value="KAG5571066.1"/>
    <property type="molecule type" value="Genomic_DNA"/>
</dbReference>
<name>A0A9J5W6B7_SOLCO</name>
<protein>
    <submittedName>
        <fullName evidence="1">Uncharacterized protein</fullName>
    </submittedName>
</protein>